<evidence type="ECO:0000256" key="1">
    <source>
        <dbReference type="ARBA" id="ARBA00004613"/>
    </source>
</evidence>
<name>A0A2N7L716_9GAMM</name>
<feature type="domain" description="Peptidase M60" evidence="6">
    <location>
        <begin position="379"/>
        <end position="671"/>
    </location>
</feature>
<dbReference type="Pfam" id="PF13402">
    <property type="entry name" value="Peptidase_M60"/>
    <property type="match status" value="1"/>
</dbReference>
<dbReference type="SMART" id="SM01276">
    <property type="entry name" value="M60-like"/>
    <property type="match status" value="1"/>
</dbReference>
<accession>A0A2N7L716</accession>
<evidence type="ECO:0000259" key="6">
    <source>
        <dbReference type="PROSITE" id="PS51723"/>
    </source>
</evidence>
<comment type="caution">
    <text evidence="7">The sequence shown here is derived from an EMBL/GenBank/DDBJ whole genome shotgun (WGS) entry which is preliminary data.</text>
</comment>
<dbReference type="GO" id="GO:0005576">
    <property type="term" value="C:extracellular region"/>
    <property type="evidence" value="ECO:0007669"/>
    <property type="project" value="UniProtKB-SubCell"/>
</dbReference>
<dbReference type="SUPFAM" id="SSF49785">
    <property type="entry name" value="Galactose-binding domain-like"/>
    <property type="match status" value="1"/>
</dbReference>
<dbReference type="Proteomes" id="UP000235387">
    <property type="component" value="Unassembled WGS sequence"/>
</dbReference>
<evidence type="ECO:0000256" key="3">
    <source>
        <dbReference type="ARBA" id="ARBA00022729"/>
    </source>
</evidence>
<feature type="domain" description="F5/8 type C" evidence="5">
    <location>
        <begin position="220"/>
        <end position="379"/>
    </location>
</feature>
<evidence type="ECO:0000256" key="2">
    <source>
        <dbReference type="ARBA" id="ARBA00022525"/>
    </source>
</evidence>
<dbReference type="AlphaFoldDB" id="A0A2N7L716"/>
<dbReference type="InterPro" id="IPR000421">
    <property type="entry name" value="FA58C"/>
</dbReference>
<keyword evidence="2" id="KW-0964">Secreted</keyword>
<feature type="chain" id="PRO_5014866580" description="Peptidase M60 domain-containing protein" evidence="4">
    <location>
        <begin position="25"/>
        <end position="770"/>
    </location>
</feature>
<evidence type="ECO:0000313" key="7">
    <source>
        <dbReference type="EMBL" id="PMN89764.1"/>
    </source>
</evidence>
<reference evidence="8" key="1">
    <citation type="submission" date="2016-07" db="EMBL/GenBank/DDBJ databases">
        <title>Nontailed viruses are major unrecognized killers of bacteria in the ocean.</title>
        <authorList>
            <person name="Kauffman K."/>
            <person name="Hussain F."/>
            <person name="Yang J."/>
            <person name="Arevalo P."/>
            <person name="Brown J."/>
            <person name="Cutler M."/>
            <person name="Kelly L."/>
            <person name="Polz M.F."/>
        </authorList>
    </citation>
    <scope>NUCLEOTIDE SEQUENCE [LARGE SCALE GENOMIC DNA]</scope>
    <source>
        <strain evidence="8">10N.261.45.A10</strain>
    </source>
</reference>
<evidence type="ECO:0000313" key="8">
    <source>
        <dbReference type="Proteomes" id="UP000235387"/>
    </source>
</evidence>
<dbReference type="InterPro" id="IPR042279">
    <property type="entry name" value="Pep_M60_3"/>
</dbReference>
<dbReference type="Gene3D" id="2.60.120.260">
    <property type="entry name" value="Galactose-binding domain-like"/>
    <property type="match status" value="1"/>
</dbReference>
<evidence type="ECO:0008006" key="9">
    <source>
        <dbReference type="Google" id="ProtNLM"/>
    </source>
</evidence>
<dbReference type="InterPro" id="IPR031161">
    <property type="entry name" value="Peptidase_M60_dom"/>
</dbReference>
<dbReference type="Pfam" id="PF00754">
    <property type="entry name" value="F5_F8_type_C"/>
    <property type="match status" value="1"/>
</dbReference>
<dbReference type="InterPro" id="IPR008979">
    <property type="entry name" value="Galactose-bd-like_sf"/>
</dbReference>
<dbReference type="Pfam" id="PF24517">
    <property type="entry name" value="CBM96"/>
    <property type="match status" value="1"/>
</dbReference>
<dbReference type="Gene3D" id="3.40.390.80">
    <property type="entry name" value="Peptidase M60, enhancin-like domain 2"/>
    <property type="match status" value="1"/>
</dbReference>
<feature type="signal peptide" evidence="4">
    <location>
        <begin position="1"/>
        <end position="24"/>
    </location>
</feature>
<evidence type="ECO:0000259" key="5">
    <source>
        <dbReference type="PROSITE" id="PS50022"/>
    </source>
</evidence>
<dbReference type="PROSITE" id="PS51723">
    <property type="entry name" value="PEPTIDASE_M60"/>
    <property type="match status" value="1"/>
</dbReference>
<dbReference type="EMBL" id="MDAL01000037">
    <property type="protein sequence ID" value="PMN89764.1"/>
    <property type="molecule type" value="Genomic_DNA"/>
</dbReference>
<dbReference type="InterPro" id="IPR055372">
    <property type="entry name" value="CBM96"/>
</dbReference>
<gene>
    <name evidence="7" type="ORF">BCT23_21870</name>
</gene>
<dbReference type="PROSITE" id="PS50022">
    <property type="entry name" value="FA58C_3"/>
    <property type="match status" value="1"/>
</dbReference>
<evidence type="ECO:0000256" key="4">
    <source>
        <dbReference type="SAM" id="SignalP"/>
    </source>
</evidence>
<sequence length="770" mass="86632">MLKRIPILRTAIFLSAIVPIASQASIPEQTTTLHKAERPTYSEVASFDTFVVRSRGLSKNSDAHIIVKDDNYAPAHRIAFLGFDMKDKVIPGLTENLDLKLKIQSDKQSIINVHLVEDHHFWNTQFTWNQKPQLGAIVATFSTSDRDNNGWITIPLNTMAIKSIQRTGKLSVALSSTTWRAYNSFSATESGAATAPTLTLTYTGNIVEDGNNVRFVKVVAAKEENGFRSTRVGEFNLIDTNGNLLSRDGWEVTDATTLNGWQKMFDGNHASYWNVSQATPNYFTVDLGQSKNISAAIYTPPASGYYGRVKDLLVYGSSDGNDWRLIASRRIPRGNGNAPHIAFSGDYATLPQAQESQTIRIKPSWWHEKYRLRNSAGRSPLNTIGLWSADGGIVSVWVSNTQSNDYIEIREGHWAGSQKHQLSPGLNAFKVGAGARLMLRLESKDSNDKSREAHTRIMATGVLRYPVFKSGVTTGSDWLDMLANYAESNTVDLVSENFILSTLRSDAGGDIYNDMQSLLDTYEEVLVPAQLAAGIDADSINPLHLPDDNPYNFVTSNSRYMVTYTNRMTYRNSLTRRMINEDEARSFWGIWHEIGHNLEMTGIEWPGQSEVATNIYAFAARAYNTDIDALSSQYDAPFQRAFTQLNTVSGYSSLSRENREMFYHHFFFLFGETFMYELHQRYRENLQGQRHDPEFSLDGTAEGAMNIMAIMTSKIAKKNLVELFEFWKMPLTQQTINTINGYNFSPINNVGRLPSQLVEGQSPEEFDMRF</sequence>
<proteinExistence type="predicted"/>
<keyword evidence="3 4" id="KW-0732">Signal</keyword>
<protein>
    <recommendedName>
        <fullName evidence="9">Peptidase M60 domain-containing protein</fullName>
    </recommendedName>
</protein>
<dbReference type="Gene3D" id="1.10.390.30">
    <property type="entry name" value="Peptidase M60, enhancin-like domain 3"/>
    <property type="match status" value="1"/>
</dbReference>
<comment type="subcellular location">
    <subcellularLocation>
        <location evidence="1">Secreted</location>
    </subcellularLocation>
</comment>
<organism evidence="7 8">
    <name type="scientific">Enterovibrio norvegicus</name>
    <dbReference type="NCBI Taxonomy" id="188144"/>
    <lineage>
        <taxon>Bacteria</taxon>
        <taxon>Pseudomonadati</taxon>
        <taxon>Pseudomonadota</taxon>
        <taxon>Gammaproteobacteria</taxon>
        <taxon>Vibrionales</taxon>
        <taxon>Vibrionaceae</taxon>
        <taxon>Enterovibrio</taxon>
    </lineage>
</organism>